<dbReference type="Proteomes" id="UP000232196">
    <property type="component" value="Unassembled WGS sequence"/>
</dbReference>
<dbReference type="InterPro" id="IPR045121">
    <property type="entry name" value="CoAse"/>
</dbReference>
<dbReference type="CDD" id="cd03426">
    <property type="entry name" value="NUDIX_CoAse_Nudt7"/>
    <property type="match status" value="1"/>
</dbReference>
<protein>
    <submittedName>
        <fullName evidence="8">Coenzyme A pyrophosphatase</fullName>
    </submittedName>
</protein>
<dbReference type="AlphaFoldDB" id="A0A2M9X8T4"/>
<evidence type="ECO:0000256" key="3">
    <source>
        <dbReference type="ARBA" id="ARBA00022723"/>
    </source>
</evidence>
<dbReference type="Pfam" id="PF00293">
    <property type="entry name" value="NUDIX"/>
    <property type="match status" value="1"/>
</dbReference>
<dbReference type="InterPro" id="IPR015797">
    <property type="entry name" value="NUDIX_hydrolase-like_dom_sf"/>
</dbReference>
<evidence type="ECO:0000256" key="6">
    <source>
        <dbReference type="ARBA" id="ARBA00023211"/>
    </source>
</evidence>
<dbReference type="OrthoDB" id="9802805at2"/>
<proteinExistence type="predicted"/>
<evidence type="ECO:0000256" key="4">
    <source>
        <dbReference type="ARBA" id="ARBA00022801"/>
    </source>
</evidence>
<dbReference type="SUPFAM" id="SSF55811">
    <property type="entry name" value="Nudix"/>
    <property type="match status" value="1"/>
</dbReference>
<keyword evidence="3" id="KW-0479">Metal-binding</keyword>
<evidence type="ECO:0000256" key="5">
    <source>
        <dbReference type="ARBA" id="ARBA00022842"/>
    </source>
</evidence>
<evidence type="ECO:0000256" key="2">
    <source>
        <dbReference type="ARBA" id="ARBA00001946"/>
    </source>
</evidence>
<dbReference type="GO" id="GO:0046872">
    <property type="term" value="F:metal ion binding"/>
    <property type="evidence" value="ECO:0007669"/>
    <property type="project" value="UniProtKB-KW"/>
</dbReference>
<evidence type="ECO:0000313" key="9">
    <source>
        <dbReference type="Proteomes" id="UP000232196"/>
    </source>
</evidence>
<dbReference type="RefSeq" id="WP_100708024.1">
    <property type="nucleotide sequence ID" value="NZ_NPDL01000001.1"/>
</dbReference>
<dbReference type="Gene3D" id="3.90.79.10">
    <property type="entry name" value="Nucleoside Triphosphate Pyrophosphohydrolase"/>
    <property type="match status" value="1"/>
</dbReference>
<comment type="cofactor">
    <cofactor evidence="1">
        <name>Mn(2+)</name>
        <dbReference type="ChEBI" id="CHEBI:29035"/>
    </cofactor>
</comment>
<keyword evidence="5" id="KW-0460">Magnesium</keyword>
<keyword evidence="9" id="KW-1185">Reference proteome</keyword>
<sequence>MIRLELDKLKKELPFLPEGEPNLPEDVAHSSVVMPVFQKNGQDGFLLQKRNPNLASHPGQISFPGGVKDLEDKDLLHTALREWEEEMGAPDKELSVIGNYRGQLTHTGFHITPFLAKYSGDFKFEFNPEEVEKIIILELDRLWEAPFYSIKRRRKPDSPLLEVFYFDIVEGLLWGATARIIVDFLREHAGFDRSPILRTPNLSSAPFLDVKKPE</sequence>
<feature type="domain" description="Nudix hydrolase" evidence="7">
    <location>
        <begin position="27"/>
        <end position="160"/>
    </location>
</feature>
<evidence type="ECO:0000259" key="7">
    <source>
        <dbReference type="PROSITE" id="PS51462"/>
    </source>
</evidence>
<dbReference type="PROSITE" id="PS51462">
    <property type="entry name" value="NUDIX"/>
    <property type="match status" value="1"/>
</dbReference>
<evidence type="ECO:0000313" key="8">
    <source>
        <dbReference type="EMBL" id="PJZ24106.1"/>
    </source>
</evidence>
<dbReference type="InterPro" id="IPR000086">
    <property type="entry name" value="NUDIX_hydrolase_dom"/>
</dbReference>
<dbReference type="PANTHER" id="PTHR12992">
    <property type="entry name" value="NUDIX HYDROLASE"/>
    <property type="match status" value="1"/>
</dbReference>
<evidence type="ECO:0000256" key="1">
    <source>
        <dbReference type="ARBA" id="ARBA00001936"/>
    </source>
</evidence>
<accession>A0A2M9X8T4</accession>
<dbReference type="EMBL" id="NPDN01000010">
    <property type="protein sequence ID" value="PJZ24106.1"/>
    <property type="molecule type" value="Genomic_DNA"/>
</dbReference>
<keyword evidence="6" id="KW-0464">Manganese</keyword>
<name>A0A2M9X8T4_9LEPT</name>
<comment type="cofactor">
    <cofactor evidence="2">
        <name>Mg(2+)</name>
        <dbReference type="ChEBI" id="CHEBI:18420"/>
    </cofactor>
</comment>
<comment type="caution">
    <text evidence="8">The sequence shown here is derived from an EMBL/GenBank/DDBJ whole genome shotgun (WGS) entry which is preliminary data.</text>
</comment>
<keyword evidence="4" id="KW-0378">Hydrolase</keyword>
<dbReference type="PANTHER" id="PTHR12992:SF11">
    <property type="entry name" value="MITOCHONDRIAL COENZYME A DIPHOSPHATASE NUDT8"/>
    <property type="match status" value="1"/>
</dbReference>
<dbReference type="GO" id="GO:0010945">
    <property type="term" value="F:coenzyme A diphosphatase activity"/>
    <property type="evidence" value="ECO:0007669"/>
    <property type="project" value="InterPro"/>
</dbReference>
<reference evidence="8 9" key="1">
    <citation type="submission" date="2017-07" db="EMBL/GenBank/DDBJ databases">
        <title>Leptospira spp. isolated from tropical soils.</title>
        <authorList>
            <person name="Thibeaux R."/>
            <person name="Iraola G."/>
            <person name="Ferres I."/>
            <person name="Bierque E."/>
            <person name="Girault D."/>
            <person name="Soupe-Gilbert M.-E."/>
            <person name="Picardeau M."/>
            <person name="Goarant C."/>
        </authorList>
    </citation>
    <scope>NUCLEOTIDE SEQUENCE [LARGE SCALE GENOMIC DNA]</scope>
    <source>
        <strain evidence="8 9">MCA1-C-A1</strain>
    </source>
</reference>
<gene>
    <name evidence="8" type="ORF">CH357_17300</name>
</gene>
<organism evidence="8 9">
    <name type="scientific">Leptospira hartskeerlii</name>
    <dbReference type="NCBI Taxonomy" id="2023177"/>
    <lineage>
        <taxon>Bacteria</taxon>
        <taxon>Pseudomonadati</taxon>
        <taxon>Spirochaetota</taxon>
        <taxon>Spirochaetia</taxon>
        <taxon>Leptospirales</taxon>
        <taxon>Leptospiraceae</taxon>
        <taxon>Leptospira</taxon>
    </lineage>
</organism>